<dbReference type="KEGG" id="hwc:Hqrw_1093"/>
<reference evidence="1 2" key="1">
    <citation type="journal article" date="2011" name="PLoS ONE">
        <title>Haloquadratum walsbyi: limited diversity in a global pond.</title>
        <authorList>
            <person name="Dyall-Smith M."/>
            <person name="Pfeiffer F."/>
            <person name="Klee K."/>
            <person name="Palm P."/>
            <person name="Gross K."/>
            <person name="Schuster S.C."/>
            <person name="Rampp M."/>
            <person name="Oesterhelt D."/>
        </authorList>
    </citation>
    <scope>NUCLEOTIDE SEQUENCE [LARGE SCALE GENOMIC DNA]</scope>
    <source>
        <strain evidence="2">DSM 16854 / JCM 12705 / C23</strain>
    </source>
</reference>
<gene>
    <name evidence="1" type="ordered locus">Hqrw_1093</name>
</gene>
<organism evidence="1 2">
    <name type="scientific">Haloquadratum walsbyi (strain DSM 16854 / JCM 12705 / C23)</name>
    <dbReference type="NCBI Taxonomy" id="768065"/>
    <lineage>
        <taxon>Archaea</taxon>
        <taxon>Methanobacteriati</taxon>
        <taxon>Methanobacteriota</taxon>
        <taxon>Stenosarchaea group</taxon>
        <taxon>Halobacteria</taxon>
        <taxon>Halobacteriales</taxon>
        <taxon>Haloferacaceae</taxon>
        <taxon>Haloquadratum</taxon>
    </lineage>
</organism>
<name>G0LG48_HALWC</name>
<proteinExistence type="predicted"/>
<dbReference type="Proteomes" id="UP000007954">
    <property type="component" value="Chromosome"/>
</dbReference>
<evidence type="ECO:0000313" key="2">
    <source>
        <dbReference type="Proteomes" id="UP000007954"/>
    </source>
</evidence>
<evidence type="ECO:0000313" key="1">
    <source>
        <dbReference type="EMBL" id="CCC39068.1"/>
    </source>
</evidence>
<protein>
    <submittedName>
        <fullName evidence="1">HTH domain protein</fullName>
    </submittedName>
</protein>
<dbReference type="HOGENOM" id="CLU_1105194_0_0_2"/>
<accession>G0LG48</accession>
<dbReference type="AlphaFoldDB" id="G0LG48"/>
<dbReference type="EMBL" id="FR746099">
    <property type="protein sequence ID" value="CCC39068.1"/>
    <property type="molecule type" value="Genomic_DNA"/>
</dbReference>
<sequence length="243" mass="28140">MSDSLGQSVIVIAIKYSSCYRYIDSMGLDFVNRHVAKILLAVEDGDSINKVSEKIDSSYSYTYEWVNRLEEIGVFERDDGIQALDDEFVDSFKNVAQTVLKRDLDLDDAYLLPNYAGMEYRYSKTDAVFIWTKGGYQIGRDQNVYPVFIDVYEKDVEEWREFFQGFGIKTSVGERPEAEGIHFVLYPQEEMEVDRVESASVAPLTETVEWAEKYRANFQPALEMLDEMYDLGLGVEYRERNVM</sequence>